<dbReference type="EMBL" id="CASHTH010002263">
    <property type="protein sequence ID" value="CAI8027209.1"/>
    <property type="molecule type" value="Genomic_DNA"/>
</dbReference>
<dbReference type="PANTHER" id="PTHR43706:SF13">
    <property type="entry name" value="NADH DEHYDROGENASE-RELATED"/>
    <property type="match status" value="1"/>
</dbReference>
<dbReference type="GO" id="GO:0005739">
    <property type="term" value="C:mitochondrion"/>
    <property type="evidence" value="ECO:0007669"/>
    <property type="project" value="UniProtKB-ARBA"/>
</dbReference>
<evidence type="ECO:0000259" key="7">
    <source>
        <dbReference type="Pfam" id="PF22366"/>
    </source>
</evidence>
<keyword evidence="2" id="KW-0285">Flavoprotein</keyword>
<accession>A0AA35SCK6</accession>
<dbReference type="Pfam" id="PF22366">
    <property type="entry name" value="NDH2_C"/>
    <property type="match status" value="1"/>
</dbReference>
<feature type="domain" description="External alternative NADH-ubiquinone oxidoreductase-like C-terminal" evidence="7">
    <location>
        <begin position="379"/>
        <end position="437"/>
    </location>
</feature>
<dbReference type="Gene3D" id="3.50.50.100">
    <property type="match status" value="1"/>
</dbReference>
<keyword evidence="5" id="KW-0520">NAD</keyword>
<evidence type="ECO:0000256" key="1">
    <source>
        <dbReference type="ARBA" id="ARBA00005272"/>
    </source>
</evidence>
<organism evidence="8 9">
    <name type="scientific">Geodia barretti</name>
    <name type="common">Barrett's horny sponge</name>
    <dbReference type="NCBI Taxonomy" id="519541"/>
    <lineage>
        <taxon>Eukaryota</taxon>
        <taxon>Metazoa</taxon>
        <taxon>Porifera</taxon>
        <taxon>Demospongiae</taxon>
        <taxon>Heteroscleromorpha</taxon>
        <taxon>Tetractinellida</taxon>
        <taxon>Astrophorina</taxon>
        <taxon>Geodiidae</taxon>
        <taxon>Geodia</taxon>
    </lineage>
</organism>
<protein>
    <submittedName>
        <fullName evidence="8">Probable NADH dehydrogenase</fullName>
    </submittedName>
</protein>
<evidence type="ECO:0000313" key="9">
    <source>
        <dbReference type="Proteomes" id="UP001174909"/>
    </source>
</evidence>
<name>A0AA35SCK6_GEOBA</name>
<evidence type="ECO:0000259" key="6">
    <source>
        <dbReference type="Pfam" id="PF07992"/>
    </source>
</evidence>
<keyword evidence="3" id="KW-0274">FAD</keyword>
<keyword evidence="4" id="KW-0560">Oxidoreductase</keyword>
<reference evidence="8" key="1">
    <citation type="submission" date="2023-03" db="EMBL/GenBank/DDBJ databases">
        <authorList>
            <person name="Steffen K."/>
            <person name="Cardenas P."/>
        </authorList>
    </citation>
    <scope>NUCLEOTIDE SEQUENCE</scope>
</reference>
<evidence type="ECO:0000256" key="4">
    <source>
        <dbReference type="ARBA" id="ARBA00023002"/>
    </source>
</evidence>
<dbReference type="Pfam" id="PF07992">
    <property type="entry name" value="Pyr_redox_2"/>
    <property type="match status" value="1"/>
</dbReference>
<dbReference type="GO" id="GO:0003954">
    <property type="term" value="F:NADH dehydrogenase activity"/>
    <property type="evidence" value="ECO:0007669"/>
    <property type="project" value="InterPro"/>
</dbReference>
<sequence length="441" mass="50117">METRRVAKRAPHYLRQLYSSLLGTRDGRRERLVILGTGWGSYSVLKKVDKKRFDAIVISPRNHFLFTPLLASTTVGTLEFRSIIEPVRNTGFRDEHHFHLSYASDLDTDRRVVHCTSSLDPNHQYEVPYDRLVIGVGADTNHFNIPGVLENAFFLKEIADARNIRNQIMVNFELATQHDAEPEERRRLLHFVVVGGGPTGVEFSAEFYDFLAQDLQRLFPDEKDTVRVTLVEANEILSAFDSRLRSYTERLISKRSAMNIVKAAVTKVAEKAVHLSDGSVLPCGMVIWSTGVAPRQFTRKVSLEKNRQGQILVDSHLRVLGDTSGRVFALGDCAQVEGHTLPCTAQVAERQGRYLARALSHQHSPASPEPAPFVFKPWGMLAYVGGYQALHDTPYDKSHGFHSWLLWRSAYTTQLGSWRLRMQVPIDWTKTYFFGRDTSRF</sequence>
<dbReference type="InterPro" id="IPR023753">
    <property type="entry name" value="FAD/NAD-binding_dom"/>
</dbReference>
<comment type="caution">
    <text evidence="8">The sequence shown here is derived from an EMBL/GenBank/DDBJ whole genome shotgun (WGS) entry which is preliminary data.</text>
</comment>
<dbReference type="InterPro" id="IPR054585">
    <property type="entry name" value="NDH2-like_C"/>
</dbReference>
<dbReference type="SUPFAM" id="SSF51905">
    <property type="entry name" value="FAD/NAD(P)-binding domain"/>
    <property type="match status" value="2"/>
</dbReference>
<gene>
    <name evidence="8" type="ORF">GBAR_LOCUS15574</name>
</gene>
<comment type="similarity">
    <text evidence="1">Belongs to the NADH dehydrogenase family.</text>
</comment>
<keyword evidence="9" id="KW-1185">Reference proteome</keyword>
<dbReference type="InterPro" id="IPR036188">
    <property type="entry name" value="FAD/NAD-bd_sf"/>
</dbReference>
<dbReference type="Proteomes" id="UP001174909">
    <property type="component" value="Unassembled WGS sequence"/>
</dbReference>
<evidence type="ECO:0000313" key="8">
    <source>
        <dbReference type="EMBL" id="CAI8027209.1"/>
    </source>
</evidence>
<feature type="domain" description="FAD/NAD(P)-binding" evidence="6">
    <location>
        <begin position="31"/>
        <end position="352"/>
    </location>
</feature>
<proteinExistence type="inferred from homology"/>
<evidence type="ECO:0000256" key="2">
    <source>
        <dbReference type="ARBA" id="ARBA00022630"/>
    </source>
</evidence>
<dbReference type="PANTHER" id="PTHR43706">
    <property type="entry name" value="NADH DEHYDROGENASE"/>
    <property type="match status" value="1"/>
</dbReference>
<dbReference type="AlphaFoldDB" id="A0AA35SCK6"/>
<dbReference type="PRINTS" id="PR00368">
    <property type="entry name" value="FADPNR"/>
</dbReference>
<evidence type="ECO:0000256" key="5">
    <source>
        <dbReference type="ARBA" id="ARBA00023027"/>
    </source>
</evidence>
<evidence type="ECO:0000256" key="3">
    <source>
        <dbReference type="ARBA" id="ARBA00022827"/>
    </source>
</evidence>
<dbReference type="InterPro" id="IPR045024">
    <property type="entry name" value="NDH-2"/>
</dbReference>